<accession>A0ABT2DYC4</accession>
<evidence type="ECO:0000259" key="1">
    <source>
        <dbReference type="Pfam" id="PF09994"/>
    </source>
</evidence>
<proteinExistence type="predicted"/>
<reference evidence="2 3" key="1">
    <citation type="submission" date="2022-04" db="EMBL/GenBank/DDBJ databases">
        <title>Proposal of a three novel species of Scandinavium, Scandinavium hiltneri, Scandinavium manionii, Scandinavium tedordense.</title>
        <authorList>
            <person name="Maddock D.W."/>
            <person name="Brady C.L."/>
            <person name="Denman S."/>
            <person name="Arnold D."/>
        </authorList>
    </citation>
    <scope>NUCLEOTIDE SEQUENCE [LARGE SCALE GENOMIC DNA]</scope>
    <source>
        <strain evidence="2 3">H11S7</strain>
    </source>
</reference>
<organism evidence="2 3">
    <name type="scientific">Scandinavium hiltneri</name>
    <dbReference type="NCBI Taxonomy" id="2926519"/>
    <lineage>
        <taxon>Bacteria</taxon>
        <taxon>Pseudomonadati</taxon>
        <taxon>Pseudomonadota</taxon>
        <taxon>Gammaproteobacteria</taxon>
        <taxon>Enterobacterales</taxon>
        <taxon>Enterobacteriaceae</taxon>
        <taxon>Scandinavium</taxon>
    </lineage>
</organism>
<protein>
    <submittedName>
        <fullName evidence="2">DUF2235 domain-containing protein</fullName>
    </submittedName>
</protein>
<evidence type="ECO:0000313" key="3">
    <source>
        <dbReference type="Proteomes" id="UP001205357"/>
    </source>
</evidence>
<evidence type="ECO:0000313" key="2">
    <source>
        <dbReference type="EMBL" id="MCS2160466.1"/>
    </source>
</evidence>
<dbReference type="EMBL" id="JALIGE010000069">
    <property type="protein sequence ID" value="MCS2160466.1"/>
    <property type="molecule type" value="Genomic_DNA"/>
</dbReference>
<sequence>MSKNIIFCADGTWNGPDQMDNDNGSPDFTNVYRLYTDLAGVDDPASLKLGNEQEKVVTTASGTVTQVAKYLHGVGDSRNWYIKIMGGVFGAGIIERIVRGYTFISRNYQPGDRIYLVGFSRGAYTVRALAGMIGKCGLLDASKLDLTDKVSAYRLGSAAWANYRKASGVEDSLFSDILLDAPMFFQQRIDPASMRYNVQIEAVAVWETVGSLGIPAYMNDKRIDLYRFADTRLGSGVRFGRQAIAIDEQRIDFTPTYWDQRTGIVQVLFSGIHADVGGGYSAADNGNGLSNISYRWLRDELAALKVNLTLRRYDEDPLGRIHCEWGNGKPYKTTPRQLNTPTSADMMMHQAAVTRLQSSQPSPVQQSSGMWKSQLYRPQSLKKFTAPDWKLPAGTVIAK</sequence>
<gene>
    <name evidence="2" type="ORF">MUU47_04870</name>
</gene>
<dbReference type="Pfam" id="PF09994">
    <property type="entry name" value="T6SS_Tle1-like_cat"/>
    <property type="match status" value="1"/>
</dbReference>
<comment type="caution">
    <text evidence="2">The sequence shown here is derived from an EMBL/GenBank/DDBJ whole genome shotgun (WGS) entry which is preliminary data.</text>
</comment>
<name>A0ABT2DYC4_9ENTR</name>
<dbReference type="InterPro" id="IPR029058">
    <property type="entry name" value="AB_hydrolase_fold"/>
</dbReference>
<dbReference type="SUPFAM" id="SSF53474">
    <property type="entry name" value="alpha/beta-Hydrolases"/>
    <property type="match status" value="1"/>
</dbReference>
<dbReference type="PANTHER" id="PTHR33840">
    <property type="match status" value="1"/>
</dbReference>
<keyword evidence="3" id="KW-1185">Reference proteome</keyword>
<dbReference type="RefSeq" id="WP_258987042.1">
    <property type="nucleotide sequence ID" value="NZ_JALIGE010000069.1"/>
</dbReference>
<dbReference type="Proteomes" id="UP001205357">
    <property type="component" value="Unassembled WGS sequence"/>
</dbReference>
<feature type="domain" description="T6SS Phospholipase effector Tle1-like catalytic" evidence="1">
    <location>
        <begin position="3"/>
        <end position="299"/>
    </location>
</feature>
<dbReference type="InterPro" id="IPR018712">
    <property type="entry name" value="Tle1-like_cat"/>
</dbReference>
<dbReference type="PANTHER" id="PTHR33840:SF1">
    <property type="entry name" value="TLE1 PHOSPHOLIPASE DOMAIN-CONTAINING PROTEIN"/>
    <property type="match status" value="1"/>
</dbReference>